<dbReference type="AlphaFoldDB" id="A0A8H5D1M1"/>
<evidence type="ECO:0000313" key="2">
    <source>
        <dbReference type="EMBL" id="KAF5351429.1"/>
    </source>
</evidence>
<name>A0A8H5D1M1_9AGAR</name>
<keyword evidence="3" id="KW-1185">Reference proteome</keyword>
<feature type="region of interest" description="Disordered" evidence="1">
    <location>
        <begin position="1"/>
        <end position="36"/>
    </location>
</feature>
<organism evidence="2 3">
    <name type="scientific">Tetrapyrgos nigripes</name>
    <dbReference type="NCBI Taxonomy" id="182062"/>
    <lineage>
        <taxon>Eukaryota</taxon>
        <taxon>Fungi</taxon>
        <taxon>Dikarya</taxon>
        <taxon>Basidiomycota</taxon>
        <taxon>Agaricomycotina</taxon>
        <taxon>Agaricomycetes</taxon>
        <taxon>Agaricomycetidae</taxon>
        <taxon>Agaricales</taxon>
        <taxon>Marasmiineae</taxon>
        <taxon>Marasmiaceae</taxon>
        <taxon>Tetrapyrgos</taxon>
    </lineage>
</organism>
<sequence>MTFTFTYINPALTPGSPSRPLRRWDQSSRAHSSSLSLSKRLPLCDSSVHQAPQVESRGLGGHGGLWGVMGRGTAAKGMGPDLKTRADPYL</sequence>
<gene>
    <name evidence="2" type="ORF">D9758_013523</name>
</gene>
<protein>
    <submittedName>
        <fullName evidence="2">Uncharacterized protein</fullName>
    </submittedName>
</protein>
<reference evidence="2 3" key="1">
    <citation type="journal article" date="2020" name="ISME J.">
        <title>Uncovering the hidden diversity of litter-decomposition mechanisms in mushroom-forming fungi.</title>
        <authorList>
            <person name="Floudas D."/>
            <person name="Bentzer J."/>
            <person name="Ahren D."/>
            <person name="Johansson T."/>
            <person name="Persson P."/>
            <person name="Tunlid A."/>
        </authorList>
    </citation>
    <scope>NUCLEOTIDE SEQUENCE [LARGE SCALE GENOMIC DNA]</scope>
    <source>
        <strain evidence="2 3">CBS 291.85</strain>
    </source>
</reference>
<accession>A0A8H5D1M1</accession>
<comment type="caution">
    <text evidence="2">The sequence shown here is derived from an EMBL/GenBank/DDBJ whole genome shotgun (WGS) entry which is preliminary data.</text>
</comment>
<dbReference type="EMBL" id="JAACJM010000070">
    <property type="protein sequence ID" value="KAF5351429.1"/>
    <property type="molecule type" value="Genomic_DNA"/>
</dbReference>
<proteinExistence type="predicted"/>
<evidence type="ECO:0000313" key="3">
    <source>
        <dbReference type="Proteomes" id="UP000559256"/>
    </source>
</evidence>
<evidence type="ECO:0000256" key="1">
    <source>
        <dbReference type="SAM" id="MobiDB-lite"/>
    </source>
</evidence>
<dbReference type="Proteomes" id="UP000559256">
    <property type="component" value="Unassembled WGS sequence"/>
</dbReference>